<keyword evidence="9" id="KW-1185">Reference proteome</keyword>
<organism evidence="8 9">
    <name type="scientific">Pigmentiphaga litoralis</name>
    <dbReference type="NCBI Taxonomy" id="516702"/>
    <lineage>
        <taxon>Bacteria</taxon>
        <taxon>Pseudomonadati</taxon>
        <taxon>Pseudomonadota</taxon>
        <taxon>Betaproteobacteria</taxon>
        <taxon>Burkholderiales</taxon>
        <taxon>Alcaligenaceae</taxon>
        <taxon>Pigmentiphaga</taxon>
    </lineage>
</organism>
<sequence>MALESPTLLVIGQKGQLGFELMRALQPLGQVVGVDRSTCDLADAAAVDNLVATLRPDVIVNAAAYTAVDKAESDQDKAYLVNANAVKALAQSAAKVGALLVHYSTDYVFDGSKASAYTEDDATSPVNVYGASKLAGEQAIAAELREHLIFRTTWVFGAHGGNFAKTMLKLAGARESLNVIADQHGVPTSAALIADVSAHIVAQYFAARNAGTASGTFPFGLYNLTAKGETTWHAYASKVIAEGIAAGLELKAAPERVHPIPTSDYPTPAKRPHNSRLSCDKLESTFGIRLPDWTVHVESTVKLLAELKQ</sequence>
<dbReference type="InterPro" id="IPR029903">
    <property type="entry name" value="RmlD-like-bd"/>
</dbReference>
<protein>
    <recommendedName>
        <fullName evidence="4 6">dTDP-4-dehydrorhamnose reductase</fullName>
        <ecNumber evidence="3 6">1.1.1.133</ecNumber>
    </recommendedName>
</protein>
<dbReference type="EMBL" id="JACBYR010000001">
    <property type="protein sequence ID" value="NYE82172.1"/>
    <property type="molecule type" value="Genomic_DNA"/>
</dbReference>
<gene>
    <name evidence="8" type="ORF">FHW18_001443</name>
</gene>
<dbReference type="GO" id="GO:0008831">
    <property type="term" value="F:dTDP-4-dehydrorhamnose reductase activity"/>
    <property type="evidence" value="ECO:0007669"/>
    <property type="project" value="UniProtKB-EC"/>
</dbReference>
<evidence type="ECO:0000313" key="8">
    <source>
        <dbReference type="EMBL" id="NYE82172.1"/>
    </source>
</evidence>
<evidence type="ECO:0000256" key="2">
    <source>
        <dbReference type="ARBA" id="ARBA00010944"/>
    </source>
</evidence>
<comment type="similarity">
    <text evidence="2 6">Belongs to the dTDP-4-dehydrorhamnose reductase family.</text>
</comment>
<keyword evidence="6 8" id="KW-0560">Oxidoreductase</keyword>
<accession>A0A7Y9LL46</accession>
<dbReference type="UniPathway" id="UPA00124"/>
<dbReference type="NCBIfam" id="TIGR01214">
    <property type="entry name" value="rmlD"/>
    <property type="match status" value="1"/>
</dbReference>
<dbReference type="Pfam" id="PF04321">
    <property type="entry name" value="RmlD_sub_bind"/>
    <property type="match status" value="1"/>
</dbReference>
<comment type="catalytic activity">
    <reaction evidence="5 6">
        <text>dTDP-beta-L-rhamnose + NADP(+) = dTDP-4-dehydro-beta-L-rhamnose + NADPH + H(+)</text>
        <dbReference type="Rhea" id="RHEA:21796"/>
        <dbReference type="ChEBI" id="CHEBI:15378"/>
        <dbReference type="ChEBI" id="CHEBI:57510"/>
        <dbReference type="ChEBI" id="CHEBI:57783"/>
        <dbReference type="ChEBI" id="CHEBI:58349"/>
        <dbReference type="ChEBI" id="CHEBI:62830"/>
        <dbReference type="EC" id="1.1.1.133"/>
    </reaction>
</comment>
<dbReference type="CDD" id="cd05254">
    <property type="entry name" value="dTDP_HR_like_SDR_e"/>
    <property type="match status" value="1"/>
</dbReference>
<dbReference type="Gene3D" id="3.90.25.10">
    <property type="entry name" value="UDP-galactose 4-epimerase, domain 1"/>
    <property type="match status" value="1"/>
</dbReference>
<dbReference type="SUPFAM" id="SSF51735">
    <property type="entry name" value="NAD(P)-binding Rossmann-fold domains"/>
    <property type="match status" value="1"/>
</dbReference>
<dbReference type="PANTHER" id="PTHR10491:SF4">
    <property type="entry name" value="METHIONINE ADENOSYLTRANSFERASE 2 SUBUNIT BETA"/>
    <property type="match status" value="1"/>
</dbReference>
<dbReference type="RefSeq" id="WP_179584773.1">
    <property type="nucleotide sequence ID" value="NZ_JACBYR010000001.1"/>
</dbReference>
<dbReference type="InterPro" id="IPR005913">
    <property type="entry name" value="dTDP_dehydrorham_reduct"/>
</dbReference>
<evidence type="ECO:0000256" key="1">
    <source>
        <dbReference type="ARBA" id="ARBA00004781"/>
    </source>
</evidence>
<dbReference type="PANTHER" id="PTHR10491">
    <property type="entry name" value="DTDP-4-DEHYDRORHAMNOSE REDUCTASE"/>
    <property type="match status" value="1"/>
</dbReference>
<dbReference type="EC" id="1.1.1.133" evidence="3 6"/>
<evidence type="ECO:0000256" key="6">
    <source>
        <dbReference type="RuleBase" id="RU364082"/>
    </source>
</evidence>
<dbReference type="Gene3D" id="3.40.50.720">
    <property type="entry name" value="NAD(P)-binding Rossmann-like Domain"/>
    <property type="match status" value="1"/>
</dbReference>
<comment type="function">
    <text evidence="6">Catalyzes the reduction of dTDP-6-deoxy-L-lyxo-4-hexulose to yield dTDP-L-rhamnose.</text>
</comment>
<comment type="cofactor">
    <cofactor evidence="6">
        <name>Mg(2+)</name>
        <dbReference type="ChEBI" id="CHEBI:18420"/>
    </cofactor>
    <text evidence="6">Binds 1 Mg(2+) ion per monomer.</text>
</comment>
<dbReference type="AlphaFoldDB" id="A0A7Y9LL46"/>
<name>A0A7Y9LL46_9BURK</name>
<evidence type="ECO:0000256" key="5">
    <source>
        <dbReference type="ARBA" id="ARBA00048200"/>
    </source>
</evidence>
<dbReference type="GO" id="GO:0019305">
    <property type="term" value="P:dTDP-rhamnose biosynthetic process"/>
    <property type="evidence" value="ECO:0007669"/>
    <property type="project" value="UniProtKB-UniPathway"/>
</dbReference>
<dbReference type="GO" id="GO:0005829">
    <property type="term" value="C:cytosol"/>
    <property type="evidence" value="ECO:0007669"/>
    <property type="project" value="TreeGrafter"/>
</dbReference>
<evidence type="ECO:0000259" key="7">
    <source>
        <dbReference type="Pfam" id="PF04321"/>
    </source>
</evidence>
<evidence type="ECO:0000256" key="3">
    <source>
        <dbReference type="ARBA" id="ARBA00012929"/>
    </source>
</evidence>
<evidence type="ECO:0000256" key="4">
    <source>
        <dbReference type="ARBA" id="ARBA00017099"/>
    </source>
</evidence>
<dbReference type="NCBIfam" id="NF007440">
    <property type="entry name" value="PRK09987.1"/>
    <property type="match status" value="1"/>
</dbReference>
<feature type="domain" description="RmlD-like substrate binding" evidence="7">
    <location>
        <begin position="8"/>
        <end position="303"/>
    </location>
</feature>
<reference evidence="8 9" key="1">
    <citation type="submission" date="2020-07" db="EMBL/GenBank/DDBJ databases">
        <title>Genomic Encyclopedia of Type Strains, Phase IV (KMG-V): Genome sequencing to study the core and pangenomes of soil and plant-associated prokaryotes.</title>
        <authorList>
            <person name="Whitman W."/>
        </authorList>
    </citation>
    <scope>NUCLEOTIDE SEQUENCE [LARGE SCALE GENOMIC DNA]</scope>
    <source>
        <strain evidence="8 9">SAS40</strain>
    </source>
</reference>
<dbReference type="Proteomes" id="UP000542125">
    <property type="component" value="Unassembled WGS sequence"/>
</dbReference>
<comment type="caution">
    <text evidence="8">The sequence shown here is derived from an EMBL/GenBank/DDBJ whole genome shotgun (WGS) entry which is preliminary data.</text>
</comment>
<evidence type="ECO:0000313" key="9">
    <source>
        <dbReference type="Proteomes" id="UP000542125"/>
    </source>
</evidence>
<proteinExistence type="inferred from homology"/>
<dbReference type="InterPro" id="IPR036291">
    <property type="entry name" value="NAD(P)-bd_dom_sf"/>
</dbReference>
<keyword evidence="6" id="KW-0521">NADP</keyword>
<comment type="pathway">
    <text evidence="1 6">Carbohydrate biosynthesis; dTDP-L-rhamnose biosynthesis.</text>
</comment>